<dbReference type="EMBL" id="JACJJG010000007">
    <property type="protein sequence ID" value="MBM6672866.1"/>
    <property type="molecule type" value="Genomic_DNA"/>
</dbReference>
<comment type="caution">
    <text evidence="3">The sequence shown here is derived from an EMBL/GenBank/DDBJ whole genome shotgun (WGS) entry which is preliminary data.</text>
</comment>
<evidence type="ECO:0000256" key="2">
    <source>
        <dbReference type="SAM" id="SignalP"/>
    </source>
</evidence>
<dbReference type="InterPro" id="IPR026263">
    <property type="entry name" value="Alkaline_phosphatase_prok"/>
</dbReference>
<name>A0A939B6N4_9BACT</name>
<dbReference type="Gene3D" id="3.30.1360.150">
    <property type="match status" value="1"/>
</dbReference>
<dbReference type="Gene3D" id="3.40.720.10">
    <property type="entry name" value="Alkaline Phosphatase, subunit A"/>
    <property type="match status" value="1"/>
</dbReference>
<dbReference type="AlphaFoldDB" id="A0A939B6N4"/>
<gene>
    <name evidence="3" type="ORF">H6A34_03085</name>
</gene>
<feature type="coiled-coil region" evidence="1">
    <location>
        <begin position="254"/>
        <end position="281"/>
    </location>
</feature>
<dbReference type="SUPFAM" id="SSF53649">
    <property type="entry name" value="Alkaline phosphatase-like"/>
    <property type="match status" value="1"/>
</dbReference>
<feature type="chain" id="PRO_5038058460" evidence="2">
    <location>
        <begin position="21"/>
        <end position="478"/>
    </location>
</feature>
<sequence>MNKYITATILAVVSSSLAEAQISRPVPRLVVNITIDQLRTDYIEAFMPSYGSNGFKKLFQNGVVYYNAQYTFAPVDRASSIASIATGTSPSHNGITGFKWLDKNSLIPVNCVDDNEYDGIFTKEKSSPKNIATTTITDELKIATDGDGKVFSIAMDRDAAIIGGGHAADGAIWFNKDNMCWCSSTYYYKKAPSWLESYNLLYVNSFTNDNINANITNVALQCIDSNGMGADNVPDMLSLTYDAQVPIEKDVLNKQQLQYKYIQLDKELEKLTTKIENKLGKHNVLFIVTSTGYCNEKEVDYAKYRIPSGTFYMDRTANLLNVYLGAIYGQDKYVENCFYNQIFFNIRQIELKRINLSELLSRAQTFIMQLSGVSNVFTSKNLLLSSGDNGSRLRNWYNPNNCGDIIIEVSPGWKLLNEENFQQYLSKESTMPFPLIFYGTGFVAKEITTPITIDRVAPTIAKSIRIRAPNACTAAPLY</sequence>
<keyword evidence="2" id="KW-0732">Signal</keyword>
<keyword evidence="4" id="KW-1185">Reference proteome</keyword>
<dbReference type="GO" id="GO:0004035">
    <property type="term" value="F:alkaline phosphatase activity"/>
    <property type="evidence" value="ECO:0007669"/>
    <property type="project" value="InterPro"/>
</dbReference>
<dbReference type="InterPro" id="IPR017850">
    <property type="entry name" value="Alkaline_phosphatase_core_sf"/>
</dbReference>
<keyword evidence="1" id="KW-0175">Coiled coil</keyword>
<organism evidence="3 4">
    <name type="scientific">Marseilla massiliensis</name>
    <dbReference type="NCBI Taxonomy" id="1841864"/>
    <lineage>
        <taxon>Bacteria</taxon>
        <taxon>Pseudomonadati</taxon>
        <taxon>Bacteroidota</taxon>
        <taxon>Bacteroidia</taxon>
        <taxon>Bacteroidales</taxon>
        <taxon>Prevotellaceae</taxon>
        <taxon>Marseilla</taxon>
    </lineage>
</organism>
<evidence type="ECO:0000313" key="3">
    <source>
        <dbReference type="EMBL" id="MBM6672866.1"/>
    </source>
</evidence>
<evidence type="ECO:0000256" key="1">
    <source>
        <dbReference type="SAM" id="Coils"/>
    </source>
</evidence>
<accession>A0A939B6N4</accession>
<protein>
    <submittedName>
        <fullName evidence="3">Alkaline phosphatase family protein</fullName>
    </submittedName>
</protein>
<dbReference type="Pfam" id="PF01663">
    <property type="entry name" value="Phosphodiest"/>
    <property type="match status" value="1"/>
</dbReference>
<proteinExistence type="predicted"/>
<dbReference type="Proteomes" id="UP000706891">
    <property type="component" value="Unassembled WGS sequence"/>
</dbReference>
<dbReference type="CDD" id="cd16016">
    <property type="entry name" value="AP-SPAP"/>
    <property type="match status" value="1"/>
</dbReference>
<dbReference type="InterPro" id="IPR002591">
    <property type="entry name" value="Phosphodiest/P_Trfase"/>
</dbReference>
<reference evidence="3" key="1">
    <citation type="submission" date="2020-08" db="EMBL/GenBank/DDBJ databases">
        <authorList>
            <person name="Cejkova D."/>
            <person name="Kubasova T."/>
            <person name="Jahodarova E."/>
            <person name="Rychlik I."/>
        </authorList>
    </citation>
    <scope>NUCLEOTIDE SEQUENCE</scope>
    <source>
        <strain evidence="3">An824</strain>
    </source>
</reference>
<dbReference type="PIRSF" id="PIRSF031924">
    <property type="entry name" value="Pi-irrepressible_AP"/>
    <property type="match status" value="1"/>
</dbReference>
<evidence type="ECO:0000313" key="4">
    <source>
        <dbReference type="Proteomes" id="UP000706891"/>
    </source>
</evidence>
<reference evidence="3" key="2">
    <citation type="journal article" date="2021" name="Sci. Rep.">
        <title>The distribution of antibiotic resistance genes in chicken gut microbiota commensals.</title>
        <authorList>
            <person name="Juricova H."/>
            <person name="Matiasovicova J."/>
            <person name="Kubasova T."/>
            <person name="Cejkova D."/>
            <person name="Rychlik I."/>
        </authorList>
    </citation>
    <scope>NUCLEOTIDE SEQUENCE</scope>
    <source>
        <strain evidence="3">An824</strain>
    </source>
</reference>
<feature type="signal peptide" evidence="2">
    <location>
        <begin position="1"/>
        <end position="20"/>
    </location>
</feature>